<evidence type="ECO:0008006" key="4">
    <source>
        <dbReference type="Google" id="ProtNLM"/>
    </source>
</evidence>
<gene>
    <name evidence="2" type="ORF">GCM10017790_14290</name>
</gene>
<dbReference type="RefSeq" id="WP_191252839.1">
    <property type="nucleotide sequence ID" value="NZ_BNAY01000001.1"/>
</dbReference>
<accession>A0ABQ3LB59</accession>
<proteinExistence type="predicted"/>
<organism evidence="2 3">
    <name type="scientific">Amycolatopsis oliviviridis</name>
    <dbReference type="NCBI Taxonomy" id="1471590"/>
    <lineage>
        <taxon>Bacteria</taxon>
        <taxon>Bacillati</taxon>
        <taxon>Actinomycetota</taxon>
        <taxon>Actinomycetes</taxon>
        <taxon>Pseudonocardiales</taxon>
        <taxon>Pseudonocardiaceae</taxon>
        <taxon>Amycolatopsis</taxon>
    </lineage>
</organism>
<dbReference type="Gene3D" id="2.60.20.10">
    <property type="entry name" value="Crystallins"/>
    <property type="match status" value="1"/>
</dbReference>
<evidence type="ECO:0000256" key="1">
    <source>
        <dbReference type="SAM" id="SignalP"/>
    </source>
</evidence>
<sequence length="168" mass="17986">MRTLRFVSTAVGAAAVAAMLVAAPASAAQDGVATLKAAGIDAAKLAPGWKIVGDEVVWTDRGVTLSLSPKAPGDCAANYVCLWEHRDFSRNGRRLQFHDAGLHNLVDYGFNDKMSSWYNRRSVDARWYYNIGSGTSRCMQAGGRSAYVGNGDNDEATSLRIYTSGSAC</sequence>
<protein>
    <recommendedName>
        <fullName evidence="4">Peptidase inhibitor family I36</fullName>
    </recommendedName>
</protein>
<dbReference type="Pfam" id="PF03995">
    <property type="entry name" value="Inhibitor_I36"/>
    <property type="match status" value="1"/>
</dbReference>
<dbReference type="Proteomes" id="UP000635387">
    <property type="component" value="Unassembled WGS sequence"/>
</dbReference>
<evidence type="ECO:0000313" key="2">
    <source>
        <dbReference type="EMBL" id="GHH07475.1"/>
    </source>
</evidence>
<feature type="signal peptide" evidence="1">
    <location>
        <begin position="1"/>
        <end position="27"/>
    </location>
</feature>
<keyword evidence="1" id="KW-0732">Signal</keyword>
<name>A0ABQ3LB59_9PSEU</name>
<reference evidence="3" key="1">
    <citation type="journal article" date="2019" name="Int. J. Syst. Evol. Microbiol.">
        <title>The Global Catalogue of Microorganisms (GCM) 10K type strain sequencing project: providing services to taxonomists for standard genome sequencing and annotation.</title>
        <authorList>
            <consortium name="The Broad Institute Genomics Platform"/>
            <consortium name="The Broad Institute Genome Sequencing Center for Infectious Disease"/>
            <person name="Wu L."/>
            <person name="Ma J."/>
        </authorList>
    </citation>
    <scope>NUCLEOTIDE SEQUENCE [LARGE SCALE GENOMIC DNA]</scope>
    <source>
        <strain evidence="3">CGMCC 4.7683</strain>
    </source>
</reference>
<evidence type="ECO:0000313" key="3">
    <source>
        <dbReference type="Proteomes" id="UP000635387"/>
    </source>
</evidence>
<feature type="chain" id="PRO_5047403265" description="Peptidase inhibitor family I36" evidence="1">
    <location>
        <begin position="28"/>
        <end position="168"/>
    </location>
</feature>
<dbReference type="EMBL" id="BNAY01000001">
    <property type="protein sequence ID" value="GHH07475.1"/>
    <property type="molecule type" value="Genomic_DNA"/>
</dbReference>
<comment type="caution">
    <text evidence="2">The sequence shown here is derived from an EMBL/GenBank/DDBJ whole genome shotgun (WGS) entry which is preliminary data.</text>
</comment>
<keyword evidence="3" id="KW-1185">Reference proteome</keyword>